<organism evidence="4 5">
    <name type="scientific">Penaeus vannamei</name>
    <name type="common">Whiteleg shrimp</name>
    <name type="synonym">Litopenaeus vannamei</name>
    <dbReference type="NCBI Taxonomy" id="6689"/>
    <lineage>
        <taxon>Eukaryota</taxon>
        <taxon>Metazoa</taxon>
        <taxon>Ecdysozoa</taxon>
        <taxon>Arthropoda</taxon>
        <taxon>Crustacea</taxon>
        <taxon>Multicrustacea</taxon>
        <taxon>Malacostraca</taxon>
        <taxon>Eumalacostraca</taxon>
        <taxon>Eucarida</taxon>
        <taxon>Decapoda</taxon>
        <taxon>Dendrobranchiata</taxon>
        <taxon>Penaeoidea</taxon>
        <taxon>Penaeidae</taxon>
        <taxon>Penaeus</taxon>
    </lineage>
</organism>
<sequence>MWKAQAGHQIVIDNGNDDDDWETDADYVNNMTEEEQRYGTKRDIGAINMKEYREQAIIADAEIKRKESEQGPKASYGYGGKFGVQKDRMDKSAETHEYIGKVEKHASQKDYSTGFGGKFGVQSDRKDSSAVGWDHIEKVDKHESQKDYSQGFGGKFGVQSDRQDKSASGWDHI</sequence>
<dbReference type="AlphaFoldDB" id="A0A423TVW1"/>
<feature type="region of interest" description="Disordered" evidence="3">
    <location>
        <begin position="63"/>
        <end position="82"/>
    </location>
</feature>
<comment type="caution">
    <text evidence="4">The sequence shown here is derived from an EMBL/GenBank/DDBJ whole genome shotgun (WGS) entry which is preliminary data.</text>
</comment>
<feature type="region of interest" description="Disordered" evidence="3">
    <location>
        <begin position="105"/>
        <end position="173"/>
    </location>
</feature>
<dbReference type="GO" id="GO:0030833">
    <property type="term" value="P:regulation of actin filament polymerization"/>
    <property type="evidence" value="ECO:0007669"/>
    <property type="project" value="TreeGrafter"/>
</dbReference>
<dbReference type="GO" id="GO:0016477">
    <property type="term" value="P:cell migration"/>
    <property type="evidence" value="ECO:0007669"/>
    <property type="project" value="TreeGrafter"/>
</dbReference>
<dbReference type="PANTHER" id="PTHR10829">
    <property type="entry name" value="CORTACTIN AND DREBRIN"/>
    <property type="match status" value="1"/>
</dbReference>
<evidence type="ECO:0000256" key="2">
    <source>
        <dbReference type="ARBA" id="ARBA00022737"/>
    </source>
</evidence>
<proteinExistence type="predicted"/>
<evidence type="ECO:0000256" key="1">
    <source>
        <dbReference type="ARBA" id="ARBA00022553"/>
    </source>
</evidence>
<reference evidence="4 5" key="2">
    <citation type="submission" date="2019-01" db="EMBL/GenBank/DDBJ databases">
        <title>The decoding of complex shrimp genome reveals the adaptation for benthos swimmer, frequently molting mechanism and breeding impact on genome.</title>
        <authorList>
            <person name="Sun Y."/>
            <person name="Gao Y."/>
            <person name="Yu Y."/>
        </authorList>
    </citation>
    <scope>NUCLEOTIDE SEQUENCE [LARGE SCALE GENOMIC DNA]</scope>
    <source>
        <tissue evidence="4">Muscle</tissue>
    </source>
</reference>
<dbReference type="GO" id="GO:0005884">
    <property type="term" value="C:actin filament"/>
    <property type="evidence" value="ECO:0007669"/>
    <property type="project" value="TreeGrafter"/>
</dbReference>
<dbReference type="Pfam" id="PF02218">
    <property type="entry name" value="HS1_rep"/>
    <property type="match status" value="3"/>
</dbReference>
<feature type="compositionally biased region" description="Basic and acidic residues" evidence="3">
    <location>
        <begin position="123"/>
        <end position="146"/>
    </location>
</feature>
<gene>
    <name evidence="4" type="ORF">C7M84_000659</name>
</gene>
<dbReference type="PROSITE" id="PS51090">
    <property type="entry name" value="CORTACTIN"/>
    <property type="match status" value="3"/>
</dbReference>
<evidence type="ECO:0000313" key="5">
    <source>
        <dbReference type="Proteomes" id="UP000283509"/>
    </source>
</evidence>
<keyword evidence="2" id="KW-0677">Repeat</keyword>
<dbReference type="GO" id="GO:0030427">
    <property type="term" value="C:site of polarized growth"/>
    <property type="evidence" value="ECO:0007669"/>
    <property type="project" value="TreeGrafter"/>
</dbReference>
<reference evidence="4 5" key="1">
    <citation type="submission" date="2018-04" db="EMBL/GenBank/DDBJ databases">
        <authorList>
            <person name="Zhang X."/>
            <person name="Yuan J."/>
            <person name="Li F."/>
            <person name="Xiang J."/>
        </authorList>
    </citation>
    <scope>NUCLEOTIDE SEQUENCE [LARGE SCALE GENOMIC DNA]</scope>
    <source>
        <tissue evidence="4">Muscle</tissue>
    </source>
</reference>
<protein>
    <submittedName>
        <fullName evidence="4">Src substrate protein</fullName>
    </submittedName>
</protein>
<keyword evidence="5" id="KW-1185">Reference proteome</keyword>
<dbReference type="GO" id="GO:0005886">
    <property type="term" value="C:plasma membrane"/>
    <property type="evidence" value="ECO:0007669"/>
    <property type="project" value="TreeGrafter"/>
</dbReference>
<dbReference type="EMBL" id="QCYY01001101">
    <property type="protein sequence ID" value="ROT80594.1"/>
    <property type="molecule type" value="Genomic_DNA"/>
</dbReference>
<evidence type="ECO:0000313" key="4">
    <source>
        <dbReference type="EMBL" id="ROT80594.1"/>
    </source>
</evidence>
<dbReference type="GO" id="GO:0051015">
    <property type="term" value="F:actin filament binding"/>
    <property type="evidence" value="ECO:0007669"/>
    <property type="project" value="TreeGrafter"/>
</dbReference>
<keyword evidence="1" id="KW-0597">Phosphoprotein</keyword>
<dbReference type="GO" id="GO:0030864">
    <property type="term" value="C:cortical actin cytoskeleton"/>
    <property type="evidence" value="ECO:0007669"/>
    <property type="project" value="TreeGrafter"/>
</dbReference>
<dbReference type="STRING" id="6689.A0A423TVW1"/>
<feature type="compositionally biased region" description="Basic and acidic residues" evidence="3">
    <location>
        <begin position="161"/>
        <end position="173"/>
    </location>
</feature>
<dbReference type="PANTHER" id="PTHR10829:SF23">
    <property type="entry name" value="CORTACTIN, ISOFORM A"/>
    <property type="match status" value="1"/>
</dbReference>
<dbReference type="InterPro" id="IPR003134">
    <property type="entry name" value="Hs1_Cortactin"/>
</dbReference>
<feature type="region of interest" description="Disordered" evidence="3">
    <location>
        <begin position="1"/>
        <end position="22"/>
    </location>
</feature>
<accession>A0A423TVW1</accession>
<evidence type="ECO:0000256" key="3">
    <source>
        <dbReference type="SAM" id="MobiDB-lite"/>
    </source>
</evidence>
<dbReference type="OrthoDB" id="5971719at2759"/>
<dbReference type="Proteomes" id="UP000283509">
    <property type="component" value="Unassembled WGS sequence"/>
</dbReference>
<name>A0A423TVW1_PENVA</name>